<dbReference type="Gene3D" id="1.10.10.10">
    <property type="entry name" value="Winged helix-like DNA-binding domain superfamily/Winged helix DNA-binding domain"/>
    <property type="match status" value="1"/>
</dbReference>
<dbReference type="PROSITE" id="PS51755">
    <property type="entry name" value="OMPR_PHOB"/>
    <property type="match status" value="1"/>
</dbReference>
<dbReference type="SUPFAM" id="SSF46894">
    <property type="entry name" value="C-terminal effector domain of the bipartite response regulators"/>
    <property type="match status" value="1"/>
</dbReference>
<sequence>MPVGEHATADVDDHLIGTWRFVEQDAILRDGQTTRPLEDRAARTLAVLCRRRGEIVSRDELLAEVWQGRIVSSNSVAIVIGDLRRALGDDARRPTHLVTIAKRGYRLNAEPAQPPEIEAFSGHQPPDRAGHRYVWGVAAAVAVLFGLLMVGLPARYSQLPELVVAPVSNDTGVASYQPLASALSAVVTDRVARFDSIRMIAPEAKAAAHGAAPALQLVSHLILWNGVPELALKATDGRTGTVLWSGFAAGGAAELAKSTSQRLDELDRRLDPNARRHNR</sequence>
<evidence type="ECO:0000313" key="6">
    <source>
        <dbReference type="Proteomes" id="UP000500767"/>
    </source>
</evidence>
<dbReference type="InterPro" id="IPR016032">
    <property type="entry name" value="Sig_transdc_resp-reg_C-effctor"/>
</dbReference>
<accession>A0A6M8HR95</accession>
<dbReference type="GO" id="GO:0000160">
    <property type="term" value="P:phosphorelay signal transduction system"/>
    <property type="evidence" value="ECO:0007669"/>
    <property type="project" value="InterPro"/>
</dbReference>
<evidence type="ECO:0000256" key="3">
    <source>
        <dbReference type="SAM" id="Phobius"/>
    </source>
</evidence>
<feature type="domain" description="OmpR/PhoB-type" evidence="4">
    <location>
        <begin position="6"/>
        <end position="109"/>
    </location>
</feature>
<dbReference type="GO" id="GO:0006355">
    <property type="term" value="P:regulation of DNA-templated transcription"/>
    <property type="evidence" value="ECO:0007669"/>
    <property type="project" value="InterPro"/>
</dbReference>
<dbReference type="KEGG" id="lck:HN018_12695"/>
<protein>
    <submittedName>
        <fullName evidence="5">Transcriptional regulator</fullName>
    </submittedName>
</protein>
<dbReference type="Pfam" id="PF00486">
    <property type="entry name" value="Trans_reg_C"/>
    <property type="match status" value="1"/>
</dbReference>
<dbReference type="Proteomes" id="UP000500767">
    <property type="component" value="Chromosome"/>
</dbReference>
<feature type="transmembrane region" description="Helical" evidence="3">
    <location>
        <begin position="133"/>
        <end position="152"/>
    </location>
</feature>
<name>A0A6M8HR95_9PROT</name>
<keyword evidence="3" id="KW-1133">Transmembrane helix</keyword>
<proteinExistence type="predicted"/>
<keyword evidence="6" id="KW-1185">Reference proteome</keyword>
<dbReference type="InterPro" id="IPR001867">
    <property type="entry name" value="OmpR/PhoB-type_DNA-bd"/>
</dbReference>
<dbReference type="AlphaFoldDB" id="A0A6M8HR95"/>
<gene>
    <name evidence="5" type="ORF">HN018_12695</name>
</gene>
<evidence type="ECO:0000256" key="2">
    <source>
        <dbReference type="PROSITE-ProRule" id="PRU01091"/>
    </source>
</evidence>
<keyword evidence="3" id="KW-0812">Transmembrane</keyword>
<dbReference type="SMART" id="SM00862">
    <property type="entry name" value="Trans_reg_C"/>
    <property type="match status" value="1"/>
</dbReference>
<dbReference type="InterPro" id="IPR036388">
    <property type="entry name" value="WH-like_DNA-bd_sf"/>
</dbReference>
<dbReference type="CDD" id="cd00383">
    <property type="entry name" value="trans_reg_C"/>
    <property type="match status" value="1"/>
</dbReference>
<dbReference type="RefSeq" id="WP_171836332.1">
    <property type="nucleotide sequence ID" value="NZ_CP053708.1"/>
</dbReference>
<keyword evidence="1 2" id="KW-0238">DNA-binding</keyword>
<evidence type="ECO:0000259" key="4">
    <source>
        <dbReference type="PROSITE" id="PS51755"/>
    </source>
</evidence>
<keyword evidence="3" id="KW-0472">Membrane</keyword>
<evidence type="ECO:0000313" key="5">
    <source>
        <dbReference type="EMBL" id="QKE90787.1"/>
    </source>
</evidence>
<reference evidence="5 6" key="1">
    <citation type="journal article" date="2014" name="World J. Microbiol. Biotechnol.">
        <title>Biodiversity and physiological characteristics of Antarctic and Arctic lichens-associated bacteria.</title>
        <authorList>
            <person name="Lee Y.M."/>
            <person name="Kim E.H."/>
            <person name="Lee H.K."/>
            <person name="Hong S.G."/>
        </authorList>
    </citation>
    <scope>NUCLEOTIDE SEQUENCE [LARGE SCALE GENOMIC DNA]</scope>
    <source>
        <strain evidence="5 6">PAMC 26569</strain>
    </source>
</reference>
<evidence type="ECO:0000256" key="1">
    <source>
        <dbReference type="ARBA" id="ARBA00023125"/>
    </source>
</evidence>
<dbReference type="EMBL" id="CP053708">
    <property type="protein sequence ID" value="QKE90787.1"/>
    <property type="molecule type" value="Genomic_DNA"/>
</dbReference>
<organism evidence="5 6">
    <name type="scientific">Lichenicola cladoniae</name>
    <dbReference type="NCBI Taxonomy" id="1484109"/>
    <lineage>
        <taxon>Bacteria</taxon>
        <taxon>Pseudomonadati</taxon>
        <taxon>Pseudomonadota</taxon>
        <taxon>Alphaproteobacteria</taxon>
        <taxon>Acetobacterales</taxon>
        <taxon>Acetobacteraceae</taxon>
        <taxon>Lichenicola</taxon>
    </lineage>
</organism>
<feature type="DNA-binding region" description="OmpR/PhoB-type" evidence="2">
    <location>
        <begin position="6"/>
        <end position="109"/>
    </location>
</feature>
<dbReference type="GO" id="GO:0003677">
    <property type="term" value="F:DNA binding"/>
    <property type="evidence" value="ECO:0007669"/>
    <property type="project" value="UniProtKB-UniRule"/>
</dbReference>